<dbReference type="RefSeq" id="WP_120711565.1">
    <property type="nucleotide sequence ID" value="NZ_RBCJ01000002.1"/>
</dbReference>
<keyword evidence="5" id="KW-1185">Reference proteome</keyword>
<reference evidence="4 5" key="1">
    <citation type="submission" date="2018-10" db="EMBL/GenBank/DDBJ databases">
        <title>Ulvibacterium marinum gen. nov., sp. nov., a novel marine bacterium of the family Flavobacteriaceae, isolated from a culture of the green alga Ulva prolifera.</title>
        <authorList>
            <person name="Zhang Z."/>
        </authorList>
    </citation>
    <scope>NUCLEOTIDE SEQUENCE [LARGE SCALE GENOMIC DNA]</scope>
    <source>
        <strain evidence="4 5">CCMM003</strain>
    </source>
</reference>
<evidence type="ECO:0000256" key="2">
    <source>
        <dbReference type="ARBA" id="ARBA00022801"/>
    </source>
</evidence>
<sequence>MTTAPLSLEHLIKPSSITEGMPPVLFMFHGYGSNEEDLFSFASELPKELCVISVRAPYALQPFGFAWYAINFDAEQGKWSDDDQARSSREKILYFIDEACKTYHLDADNISLLGFSQGTILSYAVALSYPERIKNVVALSGYINQNILAKGHENKKFNHLKIYASHGQVDQVIPPEWAQKVPGFLENLEIEHMYEEFPVGHGVSPQNFHSFRKWLGERI</sequence>
<evidence type="ECO:0000313" key="4">
    <source>
        <dbReference type="EMBL" id="RKN81407.1"/>
    </source>
</evidence>
<evidence type="ECO:0000313" key="5">
    <source>
        <dbReference type="Proteomes" id="UP000276603"/>
    </source>
</evidence>
<evidence type="ECO:0000259" key="3">
    <source>
        <dbReference type="Pfam" id="PF02230"/>
    </source>
</evidence>
<evidence type="ECO:0000256" key="1">
    <source>
        <dbReference type="ARBA" id="ARBA00006499"/>
    </source>
</evidence>
<comment type="caution">
    <text evidence="4">The sequence shown here is derived from an EMBL/GenBank/DDBJ whole genome shotgun (WGS) entry which is preliminary data.</text>
</comment>
<dbReference type="GO" id="GO:0016787">
    <property type="term" value="F:hydrolase activity"/>
    <property type="evidence" value="ECO:0007669"/>
    <property type="project" value="UniProtKB-KW"/>
</dbReference>
<protein>
    <submittedName>
        <fullName evidence="4">Alpha/beta fold hydrolase</fullName>
    </submittedName>
</protein>
<dbReference type="Proteomes" id="UP000276603">
    <property type="component" value="Unassembled WGS sequence"/>
</dbReference>
<gene>
    <name evidence="4" type="ORF">D7Z94_10805</name>
</gene>
<dbReference type="InterPro" id="IPR050565">
    <property type="entry name" value="LYPA1-2/EST-like"/>
</dbReference>
<dbReference type="SUPFAM" id="SSF53474">
    <property type="entry name" value="alpha/beta-Hydrolases"/>
    <property type="match status" value="1"/>
</dbReference>
<organism evidence="4 5">
    <name type="scientific">Ulvibacterium marinum</name>
    <dbReference type="NCBI Taxonomy" id="2419782"/>
    <lineage>
        <taxon>Bacteria</taxon>
        <taxon>Pseudomonadati</taxon>
        <taxon>Bacteroidota</taxon>
        <taxon>Flavobacteriia</taxon>
        <taxon>Flavobacteriales</taxon>
        <taxon>Flavobacteriaceae</taxon>
        <taxon>Ulvibacterium</taxon>
    </lineage>
</organism>
<dbReference type="AlphaFoldDB" id="A0A3B0CCI0"/>
<dbReference type="OrthoDB" id="9795555at2"/>
<accession>A0A3B0CCI0</accession>
<proteinExistence type="inferred from homology"/>
<feature type="domain" description="Phospholipase/carboxylesterase/thioesterase" evidence="3">
    <location>
        <begin position="23"/>
        <end position="215"/>
    </location>
</feature>
<dbReference type="InterPro" id="IPR029058">
    <property type="entry name" value="AB_hydrolase_fold"/>
</dbReference>
<keyword evidence="2 4" id="KW-0378">Hydrolase</keyword>
<dbReference type="Pfam" id="PF02230">
    <property type="entry name" value="Abhydrolase_2"/>
    <property type="match status" value="1"/>
</dbReference>
<dbReference type="EMBL" id="RBCJ01000002">
    <property type="protein sequence ID" value="RKN81407.1"/>
    <property type="molecule type" value="Genomic_DNA"/>
</dbReference>
<comment type="similarity">
    <text evidence="1">Belongs to the AB hydrolase superfamily. AB hydrolase 2 family.</text>
</comment>
<dbReference type="PANTHER" id="PTHR10655:SF17">
    <property type="entry name" value="LYSOPHOSPHOLIPASE-LIKE PROTEIN 1"/>
    <property type="match status" value="1"/>
</dbReference>
<dbReference type="Gene3D" id="3.40.50.1820">
    <property type="entry name" value="alpha/beta hydrolase"/>
    <property type="match status" value="1"/>
</dbReference>
<dbReference type="PANTHER" id="PTHR10655">
    <property type="entry name" value="LYSOPHOSPHOLIPASE-RELATED"/>
    <property type="match status" value="1"/>
</dbReference>
<dbReference type="InterPro" id="IPR003140">
    <property type="entry name" value="PLipase/COase/thioEstase"/>
</dbReference>
<name>A0A3B0CCI0_9FLAO</name>